<dbReference type="EMBL" id="KZ678131">
    <property type="protein sequence ID" value="PSN70949.1"/>
    <property type="molecule type" value="Genomic_DNA"/>
</dbReference>
<gene>
    <name evidence="12" type="ORF">BS50DRAFT_618107</name>
</gene>
<organism evidence="12 13">
    <name type="scientific">Corynespora cassiicola Philippines</name>
    <dbReference type="NCBI Taxonomy" id="1448308"/>
    <lineage>
        <taxon>Eukaryota</taxon>
        <taxon>Fungi</taxon>
        <taxon>Dikarya</taxon>
        <taxon>Ascomycota</taxon>
        <taxon>Pezizomycotina</taxon>
        <taxon>Dothideomycetes</taxon>
        <taxon>Pleosporomycetidae</taxon>
        <taxon>Pleosporales</taxon>
        <taxon>Corynesporascaceae</taxon>
        <taxon>Corynespora</taxon>
    </lineage>
</organism>
<reference evidence="12 13" key="1">
    <citation type="journal article" date="2018" name="Front. Microbiol.">
        <title>Genome-Wide Analysis of Corynespora cassiicola Leaf Fall Disease Putative Effectors.</title>
        <authorList>
            <person name="Lopez D."/>
            <person name="Ribeiro S."/>
            <person name="Label P."/>
            <person name="Fumanal B."/>
            <person name="Venisse J.S."/>
            <person name="Kohler A."/>
            <person name="de Oliveira R.R."/>
            <person name="Labutti K."/>
            <person name="Lipzen A."/>
            <person name="Lail K."/>
            <person name="Bauer D."/>
            <person name="Ohm R.A."/>
            <person name="Barry K.W."/>
            <person name="Spatafora J."/>
            <person name="Grigoriev I.V."/>
            <person name="Martin F.M."/>
            <person name="Pujade-Renaud V."/>
        </authorList>
    </citation>
    <scope>NUCLEOTIDE SEQUENCE [LARGE SCALE GENOMIC DNA]</scope>
    <source>
        <strain evidence="12 13">Philippines</strain>
    </source>
</reference>
<dbReference type="PANTHER" id="PTHR28533">
    <property type="entry name" value="PROTEIN PBN1"/>
    <property type="match status" value="1"/>
</dbReference>
<dbReference type="InterPro" id="IPR042322">
    <property type="entry name" value="Pbn1"/>
</dbReference>
<keyword evidence="8 11" id="KW-1133">Transmembrane helix</keyword>
<dbReference type="UniPathway" id="UPA00196"/>
<dbReference type="GO" id="GO:0006506">
    <property type="term" value="P:GPI anchor biosynthetic process"/>
    <property type="evidence" value="ECO:0007669"/>
    <property type="project" value="UniProtKB-UniPathway"/>
</dbReference>
<keyword evidence="6 11" id="KW-0812">Transmembrane</keyword>
<evidence type="ECO:0000256" key="9">
    <source>
        <dbReference type="ARBA" id="ARBA00023136"/>
    </source>
</evidence>
<dbReference type="GO" id="GO:0005789">
    <property type="term" value="C:endoplasmic reticulum membrane"/>
    <property type="evidence" value="ECO:0007669"/>
    <property type="project" value="UniProtKB-SubCell"/>
</dbReference>
<comment type="subcellular location">
    <subcellularLocation>
        <location evidence="11">Endoplasmic reticulum membrane</location>
        <topology evidence="11">Single-pass membrane protein</topology>
    </subcellularLocation>
    <subcellularLocation>
        <location evidence="1">Endoplasmic reticulum membrane</location>
        <topology evidence="1">Single-pass type III membrane protein</topology>
    </subcellularLocation>
</comment>
<evidence type="ECO:0000313" key="12">
    <source>
        <dbReference type="EMBL" id="PSN70949.1"/>
    </source>
</evidence>
<evidence type="ECO:0000256" key="3">
    <source>
        <dbReference type="ARBA" id="ARBA00010345"/>
    </source>
</evidence>
<name>A0A2T2P002_CORCC</name>
<dbReference type="GO" id="GO:1990529">
    <property type="term" value="C:glycosylphosphatidylinositol-mannosyltransferase I complex"/>
    <property type="evidence" value="ECO:0007669"/>
    <property type="project" value="TreeGrafter"/>
</dbReference>
<evidence type="ECO:0000313" key="13">
    <source>
        <dbReference type="Proteomes" id="UP000240883"/>
    </source>
</evidence>
<dbReference type="AlphaFoldDB" id="A0A2T2P002"/>
<dbReference type="Proteomes" id="UP000240883">
    <property type="component" value="Unassembled WGS sequence"/>
</dbReference>
<comment type="pathway">
    <text evidence="2 11">Glycolipid biosynthesis; glycosylphosphatidylinositol-anchor biosynthesis.</text>
</comment>
<comment type="function">
    <text evidence="11">Required for proper folding and/or the stability of a subset of proteins in the endoplasmic reticulum. Component of glycosylphosphatidylinositol-mannosyltransferase 1 which transfers the first of the 4 mannoses in the GPI-anchor precursors during GPI-anchor biosynthesis. Probably acts by stabilizing the mannosyltransferase GPI14.</text>
</comment>
<evidence type="ECO:0000256" key="7">
    <source>
        <dbReference type="ARBA" id="ARBA00022824"/>
    </source>
</evidence>
<evidence type="ECO:0000256" key="11">
    <source>
        <dbReference type="RuleBase" id="RU366056"/>
    </source>
</evidence>
<dbReference type="STRING" id="1448308.A0A2T2P002"/>
<keyword evidence="10" id="KW-0325">Glycoprotein</keyword>
<dbReference type="InterPro" id="IPR013233">
    <property type="entry name" value="PIG-X/PBN1"/>
</dbReference>
<dbReference type="PANTHER" id="PTHR28533:SF1">
    <property type="entry name" value="PROTEIN PBN1"/>
    <property type="match status" value="1"/>
</dbReference>
<keyword evidence="7 11" id="KW-0256">Endoplasmic reticulum</keyword>
<evidence type="ECO:0000256" key="2">
    <source>
        <dbReference type="ARBA" id="ARBA00004687"/>
    </source>
</evidence>
<evidence type="ECO:0000256" key="10">
    <source>
        <dbReference type="ARBA" id="ARBA00023180"/>
    </source>
</evidence>
<accession>A0A2T2P002</accession>
<keyword evidence="9 11" id="KW-0472">Membrane</keyword>
<keyword evidence="5 11" id="KW-0337">GPI-anchor biosynthesis</keyword>
<evidence type="ECO:0000256" key="1">
    <source>
        <dbReference type="ARBA" id="ARBA00004643"/>
    </source>
</evidence>
<comment type="similarity">
    <text evidence="3 11">Belongs to the PIGX family.</text>
</comment>
<dbReference type="Pfam" id="PF08320">
    <property type="entry name" value="PIG-X"/>
    <property type="match status" value="1"/>
</dbReference>
<sequence length="514" mass="56624">MKQRITYLVHNPEEFTPEQLEVTSSSLKLDKLNAAKEHRITIGLSELPRELGKAIEQWHELHIRWATTRPYTAVPPFLSRVSPGLHVFFTPLKGQPAAPLCPLIQGVFGKDLKCSDEPEQSSIKMPILSERFSMSASDQYYSFLPSLEGLISFVNEQICKGDAKCQERVSNLKDVDYLDIDFDTISHAVVLNAYWGKASEGSWAETISLPGKEETIEVGVLNHEPNPDPEDIGFSGFLVVLGQDQALKPTRFQTPTRHYPLSPKSPAFKTSFSHPTGLHPTLTLSFPPSSSLTPPDRSCKLHAHLTLPSYLFIDKYQFSDPLFLASHHLTSLRSIAGATDLEAPDWVVPQWGSAALFEIAIPDVDFDEDDEPAAAAAAAAGEWNVSIPLHLRYLPAAPAPHSRVPVPWPAVFWACRAEEGTKMNVNPFDRIHLGYEGLFGPRTRFMHVPPSTAGNGSGALVQWIDVPVLDLRGARWVEVGTVGAVLVAFLGLCWALFGKRGGGGTKAEVEKKKQ</sequence>
<dbReference type="SMART" id="SM00780">
    <property type="entry name" value="PIG-X"/>
    <property type="match status" value="1"/>
</dbReference>
<protein>
    <recommendedName>
        <fullName evidence="4 11">Protein PBN1</fullName>
    </recommendedName>
</protein>
<evidence type="ECO:0000256" key="4">
    <source>
        <dbReference type="ARBA" id="ARBA00020410"/>
    </source>
</evidence>
<evidence type="ECO:0000256" key="5">
    <source>
        <dbReference type="ARBA" id="ARBA00022502"/>
    </source>
</evidence>
<dbReference type="OrthoDB" id="5546453at2759"/>
<evidence type="ECO:0000256" key="8">
    <source>
        <dbReference type="ARBA" id="ARBA00022989"/>
    </source>
</evidence>
<dbReference type="GO" id="GO:0000030">
    <property type="term" value="F:mannosyltransferase activity"/>
    <property type="evidence" value="ECO:0007669"/>
    <property type="project" value="TreeGrafter"/>
</dbReference>
<evidence type="ECO:0000256" key="6">
    <source>
        <dbReference type="ARBA" id="ARBA00022692"/>
    </source>
</evidence>
<keyword evidence="13" id="KW-1185">Reference proteome</keyword>
<proteinExistence type="inferred from homology"/>
<feature type="transmembrane region" description="Helical" evidence="11">
    <location>
        <begin position="476"/>
        <end position="497"/>
    </location>
</feature>